<organism evidence="1 2">
    <name type="scientific">Pedobacter metabolipauper</name>
    <dbReference type="NCBI Taxonomy" id="425513"/>
    <lineage>
        <taxon>Bacteria</taxon>
        <taxon>Pseudomonadati</taxon>
        <taxon>Bacteroidota</taxon>
        <taxon>Sphingobacteriia</taxon>
        <taxon>Sphingobacteriales</taxon>
        <taxon>Sphingobacteriaceae</taxon>
        <taxon>Pedobacter</taxon>
    </lineage>
</organism>
<protein>
    <submittedName>
        <fullName evidence="1">Uncharacterized protein</fullName>
    </submittedName>
</protein>
<evidence type="ECO:0000313" key="1">
    <source>
        <dbReference type="EMBL" id="TDQ12181.1"/>
    </source>
</evidence>
<evidence type="ECO:0000313" key="2">
    <source>
        <dbReference type="Proteomes" id="UP000295620"/>
    </source>
</evidence>
<reference evidence="1 2" key="1">
    <citation type="submission" date="2019-03" db="EMBL/GenBank/DDBJ databases">
        <title>Genomic Encyclopedia of Archaeal and Bacterial Type Strains, Phase II (KMG-II): from individual species to whole genera.</title>
        <authorList>
            <person name="Goeker M."/>
        </authorList>
    </citation>
    <scope>NUCLEOTIDE SEQUENCE [LARGE SCALE GENOMIC DNA]</scope>
    <source>
        <strain evidence="1 2">DSM 19035</strain>
    </source>
</reference>
<sequence>MIYGETPRLGAPMSLSDRDRQLLRDMINEPLLANKEMADKIMLSIHAQAKERLDAFYKAIDVQCKSVLKRAQADGIIVGRLSKAKVTNAGYDTCFHDGVGAYIRRNGVRVSVIIKMPL</sequence>
<keyword evidence="2" id="KW-1185">Reference proteome</keyword>
<dbReference type="AlphaFoldDB" id="A0A4R6T477"/>
<name>A0A4R6T477_9SPHI</name>
<gene>
    <name evidence="1" type="ORF">ATK78_1315</name>
</gene>
<accession>A0A4R6T477</accession>
<comment type="caution">
    <text evidence="1">The sequence shown here is derived from an EMBL/GenBank/DDBJ whole genome shotgun (WGS) entry which is preliminary data.</text>
</comment>
<dbReference type="EMBL" id="SNYC01000003">
    <property type="protein sequence ID" value="TDQ12181.1"/>
    <property type="molecule type" value="Genomic_DNA"/>
</dbReference>
<dbReference type="Proteomes" id="UP000295620">
    <property type="component" value="Unassembled WGS sequence"/>
</dbReference>
<proteinExistence type="predicted"/>